<reference evidence="1" key="1">
    <citation type="submission" date="2014-11" db="EMBL/GenBank/DDBJ databases">
        <authorList>
            <person name="Amaro Gonzalez C."/>
        </authorList>
    </citation>
    <scope>NUCLEOTIDE SEQUENCE</scope>
</reference>
<evidence type="ECO:0000313" key="1">
    <source>
        <dbReference type="EMBL" id="JAH71502.1"/>
    </source>
</evidence>
<organism evidence="1">
    <name type="scientific">Anguilla anguilla</name>
    <name type="common">European freshwater eel</name>
    <name type="synonym">Muraena anguilla</name>
    <dbReference type="NCBI Taxonomy" id="7936"/>
    <lineage>
        <taxon>Eukaryota</taxon>
        <taxon>Metazoa</taxon>
        <taxon>Chordata</taxon>
        <taxon>Craniata</taxon>
        <taxon>Vertebrata</taxon>
        <taxon>Euteleostomi</taxon>
        <taxon>Actinopterygii</taxon>
        <taxon>Neopterygii</taxon>
        <taxon>Teleostei</taxon>
        <taxon>Anguilliformes</taxon>
        <taxon>Anguillidae</taxon>
        <taxon>Anguilla</taxon>
    </lineage>
</organism>
<name>A0A0E9V0D8_ANGAN</name>
<dbReference type="AlphaFoldDB" id="A0A0E9V0D8"/>
<proteinExistence type="predicted"/>
<protein>
    <submittedName>
        <fullName evidence="1">Uncharacterized protein</fullName>
    </submittedName>
</protein>
<sequence length="61" mass="7364">MFVTCSREMLYTVFCGLKLPDHSYVELMKSFLVYVLFLTVELDHYHIFFRGAFFLLFNLEK</sequence>
<accession>A0A0E9V0D8</accession>
<dbReference type="EMBL" id="GBXM01037075">
    <property type="protein sequence ID" value="JAH71502.1"/>
    <property type="molecule type" value="Transcribed_RNA"/>
</dbReference>
<reference evidence="1" key="2">
    <citation type="journal article" date="2015" name="Fish Shellfish Immunol.">
        <title>Early steps in the European eel (Anguilla anguilla)-Vibrio vulnificus interaction in the gills: Role of the RtxA13 toxin.</title>
        <authorList>
            <person name="Callol A."/>
            <person name="Pajuelo D."/>
            <person name="Ebbesson L."/>
            <person name="Teles M."/>
            <person name="MacKenzie S."/>
            <person name="Amaro C."/>
        </authorList>
    </citation>
    <scope>NUCLEOTIDE SEQUENCE</scope>
</reference>